<dbReference type="SMART" id="SM01318">
    <property type="entry name" value="SVWC"/>
    <property type="match status" value="1"/>
</dbReference>
<reference evidence="5" key="1">
    <citation type="submission" date="2015-08" db="EMBL/GenBank/DDBJ databases">
        <title>Identification of Marsupenaeus japonicus single VWC domain proteins.</title>
        <authorList>
            <person name="Koiwai K."/>
            <person name="Kawato S."/>
            <person name="Kondo H."/>
            <person name="Hirono I."/>
        </authorList>
    </citation>
    <scope>NUCLEOTIDE SEQUENCE</scope>
</reference>
<sequence length="135" mass="14551">MGFSVAQAALFLCLAGTSLAAVAIGPAIVHPDHPGKCWLPKQNRSYVDGAQWQEPNCMRATCLSYKSQLYVEYATCGPVAAGPGCKPVQDLSLPYPSCCPIISCPNADPDALKGEEYDEFTNWISEYYDNPTPTA</sequence>
<dbReference type="Pfam" id="PF15430">
    <property type="entry name" value="SVWC"/>
    <property type="match status" value="1"/>
</dbReference>
<protein>
    <submittedName>
        <fullName evidence="5">Single VWC domain protein 4</fullName>
    </submittedName>
</protein>
<name>A0A1Q2SII2_PENJP</name>
<proteinExistence type="evidence at transcript level"/>
<comment type="subcellular location">
    <subcellularLocation>
        <location evidence="1">Secreted</location>
    </subcellularLocation>
</comment>
<evidence type="ECO:0000313" key="5">
    <source>
        <dbReference type="EMBL" id="BAW78901.1"/>
    </source>
</evidence>
<evidence type="ECO:0000256" key="1">
    <source>
        <dbReference type="ARBA" id="ARBA00004613"/>
    </source>
</evidence>
<evidence type="ECO:0000259" key="4">
    <source>
        <dbReference type="SMART" id="SM01318"/>
    </source>
</evidence>
<feature type="domain" description="Single" evidence="4">
    <location>
        <begin position="37"/>
        <end position="104"/>
    </location>
</feature>
<keyword evidence="3" id="KW-0732">Signal</keyword>
<dbReference type="GO" id="GO:0005576">
    <property type="term" value="C:extracellular region"/>
    <property type="evidence" value="ECO:0007669"/>
    <property type="project" value="UniProtKB-SubCell"/>
</dbReference>
<keyword evidence="2" id="KW-0964">Secreted</keyword>
<dbReference type="EMBL" id="LC075214">
    <property type="protein sequence ID" value="BAW78901.1"/>
    <property type="molecule type" value="mRNA"/>
</dbReference>
<feature type="signal peptide" evidence="3">
    <location>
        <begin position="1"/>
        <end position="20"/>
    </location>
</feature>
<gene>
    <name evidence="5" type="primary">MjSVC4</name>
</gene>
<dbReference type="OrthoDB" id="6334814at2759"/>
<feature type="chain" id="PRO_5012388283" evidence="3">
    <location>
        <begin position="21"/>
        <end position="135"/>
    </location>
</feature>
<dbReference type="AlphaFoldDB" id="A0A1Q2SII2"/>
<evidence type="ECO:0000256" key="3">
    <source>
        <dbReference type="SAM" id="SignalP"/>
    </source>
</evidence>
<organism evidence="5">
    <name type="scientific">Penaeus japonicus</name>
    <name type="common">Kuruma prawn</name>
    <name type="synonym">Marsupenaeus japonicus</name>
    <dbReference type="NCBI Taxonomy" id="27405"/>
    <lineage>
        <taxon>Eukaryota</taxon>
        <taxon>Metazoa</taxon>
        <taxon>Ecdysozoa</taxon>
        <taxon>Arthropoda</taxon>
        <taxon>Crustacea</taxon>
        <taxon>Multicrustacea</taxon>
        <taxon>Malacostraca</taxon>
        <taxon>Eumalacostraca</taxon>
        <taxon>Eucarida</taxon>
        <taxon>Decapoda</taxon>
        <taxon>Dendrobranchiata</taxon>
        <taxon>Penaeoidea</taxon>
        <taxon>Penaeidae</taxon>
        <taxon>Penaeus</taxon>
    </lineage>
</organism>
<accession>A0A1Q2SII2</accession>
<dbReference type="InterPro" id="IPR029277">
    <property type="entry name" value="SVWC_dom"/>
</dbReference>
<evidence type="ECO:0000256" key="2">
    <source>
        <dbReference type="ARBA" id="ARBA00022525"/>
    </source>
</evidence>